<dbReference type="InterPro" id="IPR011761">
    <property type="entry name" value="ATP-grasp"/>
</dbReference>
<evidence type="ECO:0000313" key="3">
    <source>
        <dbReference type="EMBL" id="WMV76880.1"/>
    </source>
</evidence>
<evidence type="ECO:0000313" key="4">
    <source>
        <dbReference type="Proteomes" id="UP001297580"/>
    </source>
</evidence>
<dbReference type="GeneID" id="87621822"/>
<gene>
    <name evidence="3" type="ORF">HSX42_03575</name>
</gene>
<keyword evidence="1" id="KW-0067">ATP-binding</keyword>
<evidence type="ECO:0000259" key="2">
    <source>
        <dbReference type="PROSITE" id="PS50975"/>
    </source>
</evidence>
<evidence type="ECO:0000256" key="1">
    <source>
        <dbReference type="PROSITE-ProRule" id="PRU00409"/>
    </source>
</evidence>
<organism evidence="3 4">
    <name type="scientific">Geobacillus thermodenitrificans</name>
    <dbReference type="NCBI Taxonomy" id="33940"/>
    <lineage>
        <taxon>Bacteria</taxon>
        <taxon>Bacillati</taxon>
        <taxon>Bacillota</taxon>
        <taxon>Bacilli</taxon>
        <taxon>Bacillales</taxon>
        <taxon>Anoxybacillaceae</taxon>
        <taxon>Geobacillus</taxon>
    </lineage>
</organism>
<dbReference type="InterPro" id="IPR013815">
    <property type="entry name" value="ATP_grasp_subdomain_1"/>
</dbReference>
<reference evidence="3 4" key="1">
    <citation type="submission" date="2023-08" db="EMBL/GenBank/DDBJ databases">
        <title>Complete genome sequence of Geobacillus thermodenitrificans K1041, a genetically tractable strain representative of the genus Geobacillus.</title>
        <authorList>
            <person name="Kani S."/>
            <person name="Suzuki H."/>
        </authorList>
    </citation>
    <scope>NUCLEOTIDE SEQUENCE [LARGE SCALE GENOMIC DNA]</scope>
    <source>
        <strain evidence="3 4">K1041</strain>
    </source>
</reference>
<dbReference type="InterPro" id="IPR026838">
    <property type="entry name" value="YheC/D"/>
</dbReference>
<dbReference type="SUPFAM" id="SSF56059">
    <property type="entry name" value="Glutathione synthetase ATP-binding domain-like"/>
    <property type="match status" value="1"/>
</dbReference>
<sequence>MSEQRTVAVLTEITETTEQPSFGSIHCFCEELAQCAKERGLFFYVTSPSLYLQRIGYQWIGGEWMKRDVPPADVIYNRLHSRQSEHSPLFAELLTRLAVEGGSMFNHRFLHKWEVYRYFEQHEYLHPYLPKTALWSNEDTLEAFLTAFPSVFLKPIHGSQGRGIFRLERSDGTIRLRHSTSASTTTYSSIDTLVSALRRRTKAPMIIQQGLEIHTIDGRPVDFRLLCHRVRNNHWRVTSAVARVAPPDQFVANLARGGELMAINTVLREWYTASDAFQQKQLLKEIAMEAATVLALEAEGLYGELGIDLAIDVHDQPWIIEVNTKPSKQTDMTSAPQTVRPSAKAIIEYCLTLMEEKE</sequence>
<dbReference type="RefSeq" id="WP_008881604.1">
    <property type="nucleotide sequence ID" value="NZ_CP017690.1"/>
</dbReference>
<dbReference type="Gene3D" id="3.30.1490.20">
    <property type="entry name" value="ATP-grasp fold, A domain"/>
    <property type="match status" value="1"/>
</dbReference>
<dbReference type="Gene3D" id="3.30.470.20">
    <property type="entry name" value="ATP-grasp fold, B domain"/>
    <property type="match status" value="1"/>
</dbReference>
<proteinExistence type="predicted"/>
<dbReference type="PROSITE" id="PS50975">
    <property type="entry name" value="ATP_GRASP"/>
    <property type="match status" value="1"/>
</dbReference>
<dbReference type="EMBL" id="CP133461">
    <property type="protein sequence ID" value="WMV76880.1"/>
    <property type="molecule type" value="Genomic_DNA"/>
</dbReference>
<keyword evidence="4" id="KW-1185">Reference proteome</keyword>
<accession>A0ABY9QD99</accession>
<dbReference type="Proteomes" id="UP001297580">
    <property type="component" value="Chromosome"/>
</dbReference>
<feature type="domain" description="ATP-grasp" evidence="2">
    <location>
        <begin position="118"/>
        <end position="355"/>
    </location>
</feature>
<dbReference type="Pfam" id="PF14398">
    <property type="entry name" value="ATPgrasp_YheCD"/>
    <property type="match status" value="1"/>
</dbReference>
<keyword evidence="1" id="KW-0547">Nucleotide-binding</keyword>
<protein>
    <submittedName>
        <fullName evidence="3">YheC/YheD family protein</fullName>
    </submittedName>
</protein>
<name>A0ABY9QD99_GEOTD</name>